<keyword evidence="2" id="KW-0808">Transferase</keyword>
<dbReference type="GO" id="GO:0004373">
    <property type="term" value="F:alpha-1,4-glucan glucosyltransferase (UDP-glucose donor) activity"/>
    <property type="evidence" value="ECO:0007669"/>
    <property type="project" value="UniProtKB-EC"/>
</dbReference>
<evidence type="ECO:0000313" key="3">
    <source>
        <dbReference type="Proteomes" id="UP000270487"/>
    </source>
</evidence>
<keyword evidence="2" id="KW-0328">Glycosyltransferase</keyword>
<dbReference type="SUPFAM" id="SSF53756">
    <property type="entry name" value="UDP-Glycosyltransferase/glycogen phosphorylase"/>
    <property type="match status" value="1"/>
</dbReference>
<gene>
    <name evidence="2" type="ORF">NCTC13193_01980</name>
</gene>
<reference evidence="2 3" key="1">
    <citation type="submission" date="2018-12" db="EMBL/GenBank/DDBJ databases">
        <authorList>
            <consortium name="Pathogen Informatics"/>
        </authorList>
    </citation>
    <scope>NUCLEOTIDE SEQUENCE [LARGE SCALE GENOMIC DNA]</scope>
    <source>
        <strain evidence="2 3">NCTC13193</strain>
    </source>
</reference>
<dbReference type="Gene3D" id="3.40.50.2000">
    <property type="entry name" value="Glycogen Phosphorylase B"/>
    <property type="match status" value="2"/>
</dbReference>
<dbReference type="Proteomes" id="UP000270487">
    <property type="component" value="Chromosome"/>
</dbReference>
<dbReference type="InterPro" id="IPR001296">
    <property type="entry name" value="Glyco_trans_1"/>
</dbReference>
<evidence type="ECO:0000313" key="2">
    <source>
        <dbReference type="EMBL" id="VEI67504.1"/>
    </source>
</evidence>
<dbReference type="CDD" id="cd03801">
    <property type="entry name" value="GT4_PimA-like"/>
    <property type="match status" value="1"/>
</dbReference>
<dbReference type="GO" id="GO:1901135">
    <property type="term" value="P:carbohydrate derivative metabolic process"/>
    <property type="evidence" value="ECO:0007669"/>
    <property type="project" value="UniProtKB-ARBA"/>
</dbReference>
<protein>
    <submittedName>
        <fullName evidence="2">Glycogen synthase</fullName>
        <ecNumber evidence="2">2.4.1.11</ecNumber>
    </submittedName>
</protein>
<accession>A0A448SIG1</accession>
<sequence>MAKIQFDESSSIHWLKVLGDRPVFLFPARIVGGHELMALEIIRSITSLGADVKCLIEPSNTKLLSLLNNTRLPRSNIILLPFNQPRFEFLHSVLNYHLIKKAAEFLSEINKVPHTEILFVQGDIEIGSTYVAAAIKANVFFMSYLPFTHSAKVMGKKLAILRDYRNASLYKKVKRFATISTIFKEQLYQLSPGCNVELIRNNTRDLHEFKLARKEKGATPNCDFFSIFIIGRISYRQKGHDILLNAISKLDLRFRDVVELNIIGDGEDAEDFRHRCKMLTPWLRTRFLGWQSEPWKDAHNADLLVIPSRFEGVPLVMLEALELGIPILSSNKDGMIEYLNKDDLFDNEQELSTKIESILTVRVGSKI</sequence>
<name>A0A448SIG1_SERFO</name>
<evidence type="ECO:0000259" key="1">
    <source>
        <dbReference type="Pfam" id="PF00534"/>
    </source>
</evidence>
<organism evidence="2 3">
    <name type="scientific">Serratia fonticola</name>
    <dbReference type="NCBI Taxonomy" id="47917"/>
    <lineage>
        <taxon>Bacteria</taxon>
        <taxon>Pseudomonadati</taxon>
        <taxon>Pseudomonadota</taxon>
        <taxon>Gammaproteobacteria</taxon>
        <taxon>Enterobacterales</taxon>
        <taxon>Yersiniaceae</taxon>
        <taxon>Serratia</taxon>
    </lineage>
</organism>
<dbReference type="PANTHER" id="PTHR12526">
    <property type="entry name" value="GLYCOSYLTRANSFERASE"/>
    <property type="match status" value="1"/>
</dbReference>
<dbReference type="PANTHER" id="PTHR12526:SF637">
    <property type="entry name" value="GLYCOSYLTRANSFERASE EPSF-RELATED"/>
    <property type="match status" value="1"/>
</dbReference>
<proteinExistence type="predicted"/>
<dbReference type="Pfam" id="PF00534">
    <property type="entry name" value="Glycos_transf_1"/>
    <property type="match status" value="1"/>
</dbReference>
<dbReference type="EC" id="2.4.1.11" evidence="2"/>
<dbReference type="AlphaFoldDB" id="A0A448SIG1"/>
<dbReference type="EMBL" id="LR134492">
    <property type="protein sequence ID" value="VEI67504.1"/>
    <property type="molecule type" value="Genomic_DNA"/>
</dbReference>
<feature type="domain" description="Glycosyl transferase family 1" evidence="1">
    <location>
        <begin position="226"/>
        <end position="360"/>
    </location>
</feature>